<evidence type="ECO:0000259" key="4">
    <source>
        <dbReference type="Pfam" id="PF08323"/>
    </source>
</evidence>
<dbReference type="KEGG" id="iag:Igag_1819"/>
<dbReference type="STRING" id="583356.Igag_1819"/>
<keyword evidence="2 5" id="KW-0808">Transferase</keyword>
<accession>E0SSN1</accession>
<dbReference type="EC" id="2.4.1.21" evidence="5"/>
<dbReference type="Proteomes" id="UP000001304">
    <property type="component" value="Chromosome"/>
</dbReference>
<keyword evidence="1 5" id="KW-0328">Glycosyltransferase</keyword>
<name>E0SSN1_IGNAA</name>
<dbReference type="SUPFAM" id="SSF53756">
    <property type="entry name" value="UDP-Glycosyltransferase/glycogen phosphorylase"/>
    <property type="match status" value="1"/>
</dbReference>
<organism evidence="5 6">
    <name type="scientific">Ignisphaera aggregans (strain DSM 17230 / JCM 13409 / AQ1.S1)</name>
    <dbReference type="NCBI Taxonomy" id="583356"/>
    <lineage>
        <taxon>Archaea</taxon>
        <taxon>Thermoproteota</taxon>
        <taxon>Thermoprotei</taxon>
        <taxon>Desulfurococcales</taxon>
        <taxon>Desulfurococcaceae</taxon>
        <taxon>Ignisphaera</taxon>
    </lineage>
</organism>
<gene>
    <name evidence="5" type="ordered locus">Igag_1819</name>
</gene>
<dbReference type="AlphaFoldDB" id="E0SSN1"/>
<evidence type="ECO:0000259" key="3">
    <source>
        <dbReference type="Pfam" id="PF00534"/>
    </source>
</evidence>
<dbReference type="InterPro" id="IPR001296">
    <property type="entry name" value="Glyco_trans_1"/>
</dbReference>
<sequence length="537" mass="61550">MIAPQTIRNIWMLTFEYDGVASLGGLGRAVALYVKALVKKGYNVTIFMPSHGRHLSSEHRSRLNLKNVDDFGICSYRLGMDGNRYWYCLGAEIGSIDGAKLVLFKGLDISTGRIIDSWHIYSWAEEKASLFSRALLHWVEHYNEVPDIIHANDWTSGIAGSLLKIFFELRGYAIPFVYSIHLLSWKSFPWHYASSEWCGIPNVLHRVWRYNRHELDYPRVVWDSVKGNIDNFVSLESDVLASNSWSYINEILNYFGRWLEPKTFVIHNVTDWSIEEAKDIAYRYTGEYRRNIVRMKLLREFINGLPYRKTGSMGNCRFLVTVAGRITPSKGLDIAIRILDYMSNDICIAVLGIPIGDTGYEEYLIRLANERYGRVVLFLEPVPQELLKLFIYASNAFIVPSRYEPFGMVSIESQALGTPVIVANVGGLPETVIDIGWDRYNGTGAIVPIDDLYRYGETVEDIAILTEYIDTKDGSILSRIRSSWAKELLQINPNIDLRSNCIRWIDSKFRLNNIAELLASCYEKSRIFAYYRALTPP</sequence>
<dbReference type="BioCyc" id="IAGG583356:GHAH-1807-MONOMER"/>
<dbReference type="PANTHER" id="PTHR45825:SF11">
    <property type="entry name" value="ALPHA AMYLASE DOMAIN-CONTAINING PROTEIN"/>
    <property type="match status" value="1"/>
</dbReference>
<feature type="domain" description="Glycosyl transferase family 1" evidence="3">
    <location>
        <begin position="319"/>
        <end position="443"/>
    </location>
</feature>
<dbReference type="EMBL" id="CP002098">
    <property type="protein sequence ID" value="ADM28616.1"/>
    <property type="molecule type" value="Genomic_DNA"/>
</dbReference>
<feature type="domain" description="Starch synthase catalytic" evidence="4">
    <location>
        <begin position="9"/>
        <end position="256"/>
    </location>
</feature>
<keyword evidence="6" id="KW-1185">Reference proteome</keyword>
<dbReference type="CAZy" id="GT5">
    <property type="family name" value="Glycosyltransferase Family 5"/>
</dbReference>
<evidence type="ECO:0000313" key="6">
    <source>
        <dbReference type="Proteomes" id="UP000001304"/>
    </source>
</evidence>
<evidence type="ECO:0000256" key="2">
    <source>
        <dbReference type="ARBA" id="ARBA00022679"/>
    </source>
</evidence>
<evidence type="ECO:0000256" key="1">
    <source>
        <dbReference type="ARBA" id="ARBA00022676"/>
    </source>
</evidence>
<reference evidence="5 6" key="1">
    <citation type="journal article" date="2010" name="Stand. Genomic Sci.">
        <title>Complete genome sequence of Ignisphaera aggregans type strain (AQ1.S1).</title>
        <authorList>
            <person name="Goker M."/>
            <person name="Held B."/>
            <person name="Lapidus A."/>
            <person name="Nolan M."/>
            <person name="Spring S."/>
            <person name="Yasawong M."/>
            <person name="Lucas S."/>
            <person name="Glavina Del Rio T."/>
            <person name="Tice H."/>
            <person name="Cheng J.F."/>
            <person name="Goodwin L."/>
            <person name="Tapia R."/>
            <person name="Pitluck S."/>
            <person name="Liolios K."/>
            <person name="Ivanova N."/>
            <person name="Mavromatis K."/>
            <person name="Mikhailova N."/>
            <person name="Pati A."/>
            <person name="Chen A."/>
            <person name="Palaniappan K."/>
            <person name="Brambilla E."/>
            <person name="Land M."/>
            <person name="Hauser L."/>
            <person name="Chang Y.J."/>
            <person name="Jeffries C.D."/>
            <person name="Brettin T."/>
            <person name="Detter J.C."/>
            <person name="Han C."/>
            <person name="Rohde M."/>
            <person name="Sikorski J."/>
            <person name="Woyke T."/>
            <person name="Bristow J."/>
            <person name="Eisen J.A."/>
            <person name="Markowitz V."/>
            <person name="Hugenholtz P."/>
            <person name="Kyrpides N.C."/>
            <person name="Klenk H.P."/>
        </authorList>
    </citation>
    <scope>NUCLEOTIDE SEQUENCE [LARGE SCALE GENOMIC DNA]</scope>
    <source>
        <strain evidence="6">DSM 17230 / JCM 13409 / AQ1.S1</strain>
    </source>
</reference>
<dbReference type="Pfam" id="PF00534">
    <property type="entry name" value="Glycos_transf_1"/>
    <property type="match status" value="1"/>
</dbReference>
<dbReference type="PANTHER" id="PTHR45825">
    <property type="entry name" value="GRANULE-BOUND STARCH SYNTHASE 1, CHLOROPLASTIC/AMYLOPLASTIC"/>
    <property type="match status" value="1"/>
</dbReference>
<evidence type="ECO:0000313" key="5">
    <source>
        <dbReference type="EMBL" id="ADM28616.1"/>
    </source>
</evidence>
<dbReference type="Pfam" id="PF08323">
    <property type="entry name" value="Glyco_transf_5"/>
    <property type="match status" value="1"/>
</dbReference>
<dbReference type="Gene3D" id="3.40.50.2000">
    <property type="entry name" value="Glycogen Phosphorylase B"/>
    <property type="match status" value="2"/>
</dbReference>
<dbReference type="InterPro" id="IPR013534">
    <property type="entry name" value="Starch_synth_cat_dom"/>
</dbReference>
<dbReference type="GO" id="GO:0009011">
    <property type="term" value="F:alpha-1,4-glucan glucosyltransferase (ADP-glucose donor) activity"/>
    <property type="evidence" value="ECO:0007669"/>
    <property type="project" value="UniProtKB-EC"/>
</dbReference>
<proteinExistence type="predicted"/>
<protein>
    <submittedName>
        <fullName evidence="5">Starch synthase</fullName>
        <ecNumber evidence="5">2.4.1.21</ecNumber>
    </submittedName>
</protein>
<dbReference type="HOGENOM" id="CLU_009583_18_5_2"/>